<feature type="region of interest" description="Disordered" evidence="1">
    <location>
        <begin position="216"/>
        <end position="256"/>
    </location>
</feature>
<name>A0A6P8HKW3_ACTTE</name>
<sequence>MGQVISSVLADSESKHEEKTIEELQILQKLAAAKLEAKAIKLAKDAFEDECLPIVAVVDKVERYAVKAESAPAKKVQECIGDIFQGHFLEGLKKSVCTAMDELLGNTSAGEQEIFETHVVFANNTLLRVDYYCYKYEFGSHGLRDKFRNAFSYVVQIGVLDNLRVDPQVALYELGKSIGSGDEIRKASETLEEDANLLEHLYHVINRLRKAASGGEIGPTRAADVQHGSSSSSEKKSEISEPQQTSSSSMSHSTWRGLDSSNVGRIGNATLLHDSFLPVSLREYQFLNSGRRHFPNPFDLNERAWKTKESRLQKF</sequence>
<protein>
    <submittedName>
        <fullName evidence="3">Uncharacterized protein LOC116293699</fullName>
    </submittedName>
</protein>
<evidence type="ECO:0000313" key="3">
    <source>
        <dbReference type="RefSeq" id="XP_031557024.1"/>
    </source>
</evidence>
<feature type="compositionally biased region" description="Low complexity" evidence="1">
    <location>
        <begin position="240"/>
        <end position="254"/>
    </location>
</feature>
<dbReference type="AlphaFoldDB" id="A0A6P8HKW3"/>
<organism evidence="2 3">
    <name type="scientific">Actinia tenebrosa</name>
    <name type="common">Australian red waratah sea anemone</name>
    <dbReference type="NCBI Taxonomy" id="6105"/>
    <lineage>
        <taxon>Eukaryota</taxon>
        <taxon>Metazoa</taxon>
        <taxon>Cnidaria</taxon>
        <taxon>Anthozoa</taxon>
        <taxon>Hexacorallia</taxon>
        <taxon>Actiniaria</taxon>
        <taxon>Actiniidae</taxon>
        <taxon>Actinia</taxon>
    </lineage>
</organism>
<dbReference type="OrthoDB" id="5962590at2759"/>
<dbReference type="Proteomes" id="UP000515163">
    <property type="component" value="Unplaced"/>
</dbReference>
<keyword evidence="2" id="KW-1185">Reference proteome</keyword>
<dbReference type="GeneID" id="116293699"/>
<accession>A0A6P8HKW3</accession>
<dbReference type="RefSeq" id="XP_031557024.1">
    <property type="nucleotide sequence ID" value="XM_031701164.1"/>
</dbReference>
<dbReference type="InParanoid" id="A0A6P8HKW3"/>
<proteinExistence type="predicted"/>
<dbReference type="KEGG" id="aten:116293699"/>
<evidence type="ECO:0000313" key="2">
    <source>
        <dbReference type="Proteomes" id="UP000515163"/>
    </source>
</evidence>
<reference evidence="3" key="1">
    <citation type="submission" date="2025-08" db="UniProtKB">
        <authorList>
            <consortium name="RefSeq"/>
        </authorList>
    </citation>
    <scope>IDENTIFICATION</scope>
</reference>
<gene>
    <name evidence="3" type="primary">LOC116293699</name>
</gene>
<evidence type="ECO:0000256" key="1">
    <source>
        <dbReference type="SAM" id="MobiDB-lite"/>
    </source>
</evidence>